<organism evidence="1 2">
    <name type="scientific">Smittium simulii</name>
    <dbReference type="NCBI Taxonomy" id="133385"/>
    <lineage>
        <taxon>Eukaryota</taxon>
        <taxon>Fungi</taxon>
        <taxon>Fungi incertae sedis</taxon>
        <taxon>Zoopagomycota</taxon>
        <taxon>Kickxellomycotina</taxon>
        <taxon>Harpellomycetes</taxon>
        <taxon>Harpellales</taxon>
        <taxon>Legeriomycetaceae</taxon>
        <taxon>Smittium</taxon>
    </lineage>
</organism>
<proteinExistence type="predicted"/>
<gene>
    <name evidence="1" type="ORF">BB561_003522</name>
</gene>
<protein>
    <submittedName>
        <fullName evidence="1">Uncharacterized protein</fullName>
    </submittedName>
</protein>
<dbReference type="Proteomes" id="UP000245383">
    <property type="component" value="Unassembled WGS sequence"/>
</dbReference>
<dbReference type="EMBL" id="MBFR01000143">
    <property type="protein sequence ID" value="PVU92981.1"/>
    <property type="molecule type" value="Genomic_DNA"/>
</dbReference>
<dbReference type="STRING" id="133385.A0A2T9YKW8"/>
<dbReference type="InterPro" id="IPR046348">
    <property type="entry name" value="SIS_dom_sf"/>
</dbReference>
<dbReference type="SUPFAM" id="SSF53697">
    <property type="entry name" value="SIS domain"/>
    <property type="match status" value="1"/>
</dbReference>
<dbReference type="GO" id="GO:0097367">
    <property type="term" value="F:carbohydrate derivative binding"/>
    <property type="evidence" value="ECO:0007669"/>
    <property type="project" value="InterPro"/>
</dbReference>
<comment type="caution">
    <text evidence="1">The sequence shown here is derived from an EMBL/GenBank/DDBJ whole genome shotgun (WGS) entry which is preliminary data.</text>
</comment>
<evidence type="ECO:0000313" key="2">
    <source>
        <dbReference type="Proteomes" id="UP000245383"/>
    </source>
</evidence>
<reference evidence="1 2" key="1">
    <citation type="journal article" date="2018" name="MBio">
        <title>Comparative Genomics Reveals the Core Gene Toolbox for the Fungus-Insect Symbiosis.</title>
        <authorList>
            <person name="Wang Y."/>
            <person name="Stata M."/>
            <person name="Wang W."/>
            <person name="Stajich J.E."/>
            <person name="White M.M."/>
            <person name="Moncalvo J.M."/>
        </authorList>
    </citation>
    <scope>NUCLEOTIDE SEQUENCE [LARGE SCALE GENOMIC DNA]</scope>
    <source>
        <strain evidence="1 2">SWE-8-4</strain>
    </source>
</reference>
<dbReference type="GO" id="GO:1901135">
    <property type="term" value="P:carbohydrate derivative metabolic process"/>
    <property type="evidence" value="ECO:0007669"/>
    <property type="project" value="InterPro"/>
</dbReference>
<keyword evidence="2" id="KW-1185">Reference proteome</keyword>
<evidence type="ECO:0000313" key="1">
    <source>
        <dbReference type="EMBL" id="PVU92981.1"/>
    </source>
</evidence>
<accession>A0A2T9YKW8</accession>
<dbReference type="Gene3D" id="3.40.50.10490">
    <property type="entry name" value="Glucose-6-phosphate isomerase like protein, domain 1"/>
    <property type="match status" value="1"/>
</dbReference>
<name>A0A2T9YKW8_9FUNG</name>
<dbReference type="AlphaFoldDB" id="A0A2T9YKW8"/>
<sequence length="115" mass="13500">MKDFTELPSYKKLAGHYKKTAKNIDLCKEFSKDSDRQSTFCRKNSFENKSGNTAKIIFDFSKNHIDKITFSLLLDFAQEAQILDHIESFFSRTANKNIKFEDSYKDVDEIKKKKK</sequence>